<dbReference type="CDD" id="cd02964">
    <property type="entry name" value="TryX_like_family"/>
    <property type="match status" value="1"/>
</dbReference>
<evidence type="ECO:0000259" key="1">
    <source>
        <dbReference type="Pfam" id="PF13905"/>
    </source>
</evidence>
<evidence type="ECO:0000313" key="2">
    <source>
        <dbReference type="Proteomes" id="UP000694888"/>
    </source>
</evidence>
<organism evidence="2 3">
    <name type="scientific">Aplysia californica</name>
    <name type="common">California sea hare</name>
    <dbReference type="NCBI Taxonomy" id="6500"/>
    <lineage>
        <taxon>Eukaryota</taxon>
        <taxon>Metazoa</taxon>
        <taxon>Spiralia</taxon>
        <taxon>Lophotrochozoa</taxon>
        <taxon>Mollusca</taxon>
        <taxon>Gastropoda</taxon>
        <taxon>Heterobranchia</taxon>
        <taxon>Euthyneura</taxon>
        <taxon>Tectipleura</taxon>
        <taxon>Aplysiida</taxon>
        <taxon>Aplysioidea</taxon>
        <taxon>Aplysiidae</taxon>
        <taxon>Aplysia</taxon>
    </lineage>
</organism>
<dbReference type="PANTHER" id="PTHR46762:SF1">
    <property type="entry name" value="NUCLEOREDOXIN-LIKE PROTEIN 2"/>
    <property type="match status" value="1"/>
</dbReference>
<dbReference type="Pfam" id="PF13905">
    <property type="entry name" value="Thioredoxin_8"/>
    <property type="match status" value="1"/>
</dbReference>
<gene>
    <name evidence="3" type="primary">LOC101846404</name>
</gene>
<accession>A0ABM0JDX0</accession>
<name>A0ABM0JDX0_APLCA</name>
<dbReference type="Proteomes" id="UP000694888">
    <property type="component" value="Unplaced"/>
</dbReference>
<sequence length="177" mass="20210">MSELFGAKQLLTKAYFDEVPYGEKKDDNFGTTTAEEALAGKVVCLFFSALWCAPCQHFIHMLRDVFAELRRRKEPIEIVFISFDKTEKDMLEYYKNSHGEWLALQFGDNFKELLAEKYSISVIPKLVVIQPNGNVISSKGRKEVQDKGIVCMRGWHSTLLRPVEPKEEQNGDDAAIS</sequence>
<evidence type="ECO:0000313" key="3">
    <source>
        <dbReference type="RefSeq" id="XP_005091445.1"/>
    </source>
</evidence>
<dbReference type="PANTHER" id="PTHR46762">
    <property type="entry name" value="NUCLEOREDOXIN-LIKE PROTEIN 2"/>
    <property type="match status" value="1"/>
</dbReference>
<protein>
    <submittedName>
        <fullName evidence="3">Nucleoredoxin-like protein 2</fullName>
    </submittedName>
</protein>
<dbReference type="InterPro" id="IPR029519">
    <property type="entry name" value="RdCVF2"/>
</dbReference>
<keyword evidence="2" id="KW-1185">Reference proteome</keyword>
<dbReference type="Gene3D" id="3.40.30.10">
    <property type="entry name" value="Glutaredoxin"/>
    <property type="match status" value="1"/>
</dbReference>
<dbReference type="SUPFAM" id="SSF52833">
    <property type="entry name" value="Thioredoxin-like"/>
    <property type="match status" value="1"/>
</dbReference>
<dbReference type="RefSeq" id="XP_005091445.1">
    <property type="nucleotide sequence ID" value="XM_005091388.3"/>
</dbReference>
<reference evidence="3" key="1">
    <citation type="submission" date="2025-08" db="UniProtKB">
        <authorList>
            <consortium name="RefSeq"/>
        </authorList>
    </citation>
    <scope>IDENTIFICATION</scope>
</reference>
<dbReference type="InterPro" id="IPR036249">
    <property type="entry name" value="Thioredoxin-like_sf"/>
</dbReference>
<feature type="domain" description="Thioredoxin-like fold" evidence="1">
    <location>
        <begin position="40"/>
        <end position="135"/>
    </location>
</feature>
<dbReference type="GeneID" id="101846404"/>
<dbReference type="InterPro" id="IPR012336">
    <property type="entry name" value="Thioredoxin-like_fold"/>
</dbReference>
<proteinExistence type="predicted"/>